<dbReference type="Proteomes" id="UP000461409">
    <property type="component" value="Unassembled WGS sequence"/>
</dbReference>
<keyword evidence="5" id="KW-0269">Exonuclease</keyword>
<dbReference type="GO" id="GO:0004536">
    <property type="term" value="F:DNA nuclease activity"/>
    <property type="evidence" value="ECO:0007669"/>
    <property type="project" value="InterPro"/>
</dbReference>
<dbReference type="GO" id="GO:0005829">
    <property type="term" value="C:cytosol"/>
    <property type="evidence" value="ECO:0007669"/>
    <property type="project" value="TreeGrafter"/>
</dbReference>
<dbReference type="Gene3D" id="3.20.20.140">
    <property type="entry name" value="Metal-dependent hydrolases"/>
    <property type="match status" value="1"/>
</dbReference>
<feature type="binding site" evidence="4">
    <location>
        <position position="21"/>
    </location>
    <ligand>
        <name>a divalent metal cation</name>
        <dbReference type="ChEBI" id="CHEBI:60240"/>
        <label>1</label>
    </ligand>
</feature>
<dbReference type="FunFam" id="3.20.20.140:FF:000005">
    <property type="entry name" value="TatD family hydrolase"/>
    <property type="match status" value="1"/>
</dbReference>
<dbReference type="InterPro" id="IPR032466">
    <property type="entry name" value="Metal_Hydrolase"/>
</dbReference>
<evidence type="ECO:0000313" key="5">
    <source>
        <dbReference type="EMBL" id="MWV28037.1"/>
    </source>
</evidence>
<evidence type="ECO:0000256" key="2">
    <source>
        <dbReference type="ARBA" id="ARBA00022723"/>
    </source>
</evidence>
<dbReference type="SUPFAM" id="SSF51556">
    <property type="entry name" value="Metallo-dependent hydrolases"/>
    <property type="match status" value="1"/>
</dbReference>
<organism evidence="5 6">
    <name type="scientific">Aurantiacibacter rhizosphaerae</name>
    <dbReference type="NCBI Taxonomy" id="2691582"/>
    <lineage>
        <taxon>Bacteria</taxon>
        <taxon>Pseudomonadati</taxon>
        <taxon>Pseudomonadota</taxon>
        <taxon>Alphaproteobacteria</taxon>
        <taxon>Sphingomonadales</taxon>
        <taxon>Erythrobacteraceae</taxon>
        <taxon>Aurantiacibacter</taxon>
    </lineage>
</organism>
<name>A0A844XC84_9SPHN</name>
<feature type="binding site" evidence="4">
    <location>
        <position position="169"/>
    </location>
    <ligand>
        <name>a divalent metal cation</name>
        <dbReference type="ChEBI" id="CHEBI:60240"/>
        <label>2</label>
    </ligand>
</feature>
<feature type="binding site" evidence="4">
    <location>
        <position position="143"/>
    </location>
    <ligand>
        <name>a divalent metal cation</name>
        <dbReference type="ChEBI" id="CHEBI:60240"/>
        <label>2</label>
    </ligand>
</feature>
<accession>A0A844XC84</accession>
<proteinExistence type="inferred from homology"/>
<dbReference type="GO" id="GO:0004527">
    <property type="term" value="F:exonuclease activity"/>
    <property type="evidence" value="ECO:0007669"/>
    <property type="project" value="UniProtKB-KW"/>
</dbReference>
<dbReference type="Pfam" id="PF01026">
    <property type="entry name" value="TatD_DNase"/>
    <property type="match status" value="1"/>
</dbReference>
<comment type="caution">
    <text evidence="5">The sequence shown here is derived from an EMBL/GenBank/DDBJ whole genome shotgun (WGS) entry which is preliminary data.</text>
</comment>
<gene>
    <name evidence="5" type="ORF">GRF63_08965</name>
</gene>
<dbReference type="PROSITE" id="PS01137">
    <property type="entry name" value="TATD_1"/>
    <property type="match status" value="1"/>
</dbReference>
<reference evidence="5 6" key="1">
    <citation type="submission" date="2019-12" db="EMBL/GenBank/DDBJ databases">
        <authorList>
            <person name="Lee S.D."/>
        </authorList>
    </citation>
    <scope>NUCLEOTIDE SEQUENCE [LARGE SCALE GENOMIC DNA]</scope>
    <source>
        <strain evidence="5 6">GH3-10</strain>
    </source>
</reference>
<keyword evidence="3" id="KW-0378">Hydrolase</keyword>
<dbReference type="GO" id="GO:0046872">
    <property type="term" value="F:metal ion binding"/>
    <property type="evidence" value="ECO:0007669"/>
    <property type="project" value="UniProtKB-KW"/>
</dbReference>
<dbReference type="NCBIfam" id="TIGR00010">
    <property type="entry name" value="YchF/TatD family DNA exonuclease"/>
    <property type="match status" value="1"/>
</dbReference>
<sequence>MTVTTLANDGATLNQPLIDSHCHLNYKGLIERQNEVLNNAREAGVTGFLNISTRESEWRDVVATAERENDVWATVGIHPHEADKHADLGRQVLRDATDHPRVIGIGESGLDYYYDKSDRAVQRDLFRMHIDVARETGLPIVIHTRDAEDDTAEILADEMGKGAFPALIHCFTASADFGRKVLDLGLTISISGIVTFKNAKDLQDFAKEIPKDRLLVETDSPFLAPVPHRGKTCEPAFVRHTAQFVADLRGEDVSELAATTSRNFFNLFTKAGAHS</sequence>
<dbReference type="PIRSF" id="PIRSF005902">
    <property type="entry name" value="DNase_TatD"/>
    <property type="match status" value="1"/>
</dbReference>
<dbReference type="InterPro" id="IPR018228">
    <property type="entry name" value="DNase_TatD-rel_CS"/>
</dbReference>
<dbReference type="PANTHER" id="PTHR46124:SF2">
    <property type="entry name" value="D-AMINOACYL-TRNA DEACYLASE"/>
    <property type="match status" value="1"/>
</dbReference>
<dbReference type="PANTHER" id="PTHR46124">
    <property type="entry name" value="D-AMINOACYL-TRNA DEACYLASE"/>
    <property type="match status" value="1"/>
</dbReference>
<feature type="binding site" evidence="4">
    <location>
        <position position="219"/>
    </location>
    <ligand>
        <name>a divalent metal cation</name>
        <dbReference type="ChEBI" id="CHEBI:60240"/>
        <label>1</label>
    </ligand>
</feature>
<evidence type="ECO:0000256" key="1">
    <source>
        <dbReference type="ARBA" id="ARBA00009275"/>
    </source>
</evidence>
<dbReference type="InterPro" id="IPR015991">
    <property type="entry name" value="TatD/YcfH-like"/>
</dbReference>
<feature type="binding site" evidence="4">
    <location>
        <position position="107"/>
    </location>
    <ligand>
        <name>a divalent metal cation</name>
        <dbReference type="ChEBI" id="CHEBI:60240"/>
        <label>1</label>
    </ligand>
</feature>
<comment type="similarity">
    <text evidence="1">Belongs to the metallo-dependent hydrolases superfamily. TatD-type hydrolase family.</text>
</comment>
<keyword evidence="2 4" id="KW-0479">Metal-binding</keyword>
<dbReference type="AlphaFoldDB" id="A0A844XC84"/>
<dbReference type="PROSITE" id="PS01090">
    <property type="entry name" value="TATD_2"/>
    <property type="match status" value="1"/>
</dbReference>
<evidence type="ECO:0000313" key="6">
    <source>
        <dbReference type="Proteomes" id="UP000461409"/>
    </source>
</evidence>
<feature type="binding site" evidence="4">
    <location>
        <position position="23"/>
    </location>
    <ligand>
        <name>a divalent metal cation</name>
        <dbReference type="ChEBI" id="CHEBI:60240"/>
        <label>1</label>
    </ligand>
</feature>
<evidence type="ECO:0000256" key="4">
    <source>
        <dbReference type="PIRSR" id="PIRSR005902-1"/>
    </source>
</evidence>
<dbReference type="CDD" id="cd01310">
    <property type="entry name" value="TatD_DNAse"/>
    <property type="match status" value="1"/>
</dbReference>
<dbReference type="InterPro" id="IPR001130">
    <property type="entry name" value="TatD-like"/>
</dbReference>
<keyword evidence="6" id="KW-1185">Reference proteome</keyword>
<reference evidence="5 6" key="2">
    <citation type="submission" date="2020-02" db="EMBL/GenBank/DDBJ databases">
        <title>Erythrobacter dongmakensis sp. nov., isolated from a tidal mudflat.</title>
        <authorList>
            <person name="Kim I.S."/>
        </authorList>
    </citation>
    <scope>NUCLEOTIDE SEQUENCE [LARGE SCALE GENOMIC DNA]</scope>
    <source>
        <strain evidence="5 6">GH3-10</strain>
    </source>
</reference>
<protein>
    <submittedName>
        <fullName evidence="5">YchF/TatD family DNA exonuclease</fullName>
    </submittedName>
</protein>
<evidence type="ECO:0000256" key="3">
    <source>
        <dbReference type="ARBA" id="ARBA00022801"/>
    </source>
</evidence>
<dbReference type="EMBL" id="WUBR01000002">
    <property type="protein sequence ID" value="MWV28037.1"/>
    <property type="molecule type" value="Genomic_DNA"/>
</dbReference>
<keyword evidence="5" id="KW-0540">Nuclease</keyword>